<dbReference type="EMBL" id="JACSPN010000043">
    <property type="protein sequence ID" value="MBE7702344.1"/>
    <property type="molecule type" value="Genomic_DNA"/>
</dbReference>
<dbReference type="Proteomes" id="UP000822993">
    <property type="component" value="Unassembled WGS sequence"/>
</dbReference>
<feature type="region of interest" description="Disordered" evidence="1">
    <location>
        <begin position="170"/>
        <end position="201"/>
    </location>
</feature>
<organism evidence="2 3">
    <name type="scientific">Oerskovia douganii</name>
    <dbReference type="NCBI Taxonomy" id="2762210"/>
    <lineage>
        <taxon>Bacteria</taxon>
        <taxon>Bacillati</taxon>
        <taxon>Actinomycetota</taxon>
        <taxon>Actinomycetes</taxon>
        <taxon>Micrococcales</taxon>
        <taxon>Cellulomonadaceae</taxon>
        <taxon>Oerskovia</taxon>
    </lineage>
</organism>
<dbReference type="AlphaFoldDB" id="A0A9D5UDG3"/>
<dbReference type="RefSeq" id="WP_193721533.1">
    <property type="nucleotide sequence ID" value="NZ_JACSPN010000043.1"/>
</dbReference>
<evidence type="ECO:0000256" key="1">
    <source>
        <dbReference type="SAM" id="MobiDB-lite"/>
    </source>
</evidence>
<gene>
    <name evidence="2" type="ORF">H9623_18795</name>
</gene>
<accession>A0A9D5UDG3</accession>
<name>A0A9D5UDG3_9CELL</name>
<reference evidence="2 3" key="1">
    <citation type="submission" date="2020-08" db="EMBL/GenBank/DDBJ databases">
        <title>A Genomic Blueprint of the Chicken Gut Microbiome.</title>
        <authorList>
            <person name="Gilroy R."/>
            <person name="Ravi A."/>
            <person name="Getino M."/>
            <person name="Pursley I."/>
            <person name="Horton D.L."/>
            <person name="Alikhan N.-F."/>
            <person name="Baker D."/>
            <person name="Gharbi K."/>
            <person name="Hall N."/>
            <person name="Watson M."/>
            <person name="Adriaenssens E.M."/>
            <person name="Foster-Nyarko E."/>
            <person name="Jarju S."/>
            <person name="Secka A."/>
            <person name="Antonio M."/>
            <person name="Oren A."/>
            <person name="Chaudhuri R."/>
            <person name="La Ragione R.M."/>
            <person name="Hildebrand F."/>
            <person name="Pallen M.J."/>
        </authorList>
    </citation>
    <scope>NUCLEOTIDE SEQUENCE [LARGE SCALE GENOMIC DNA]</scope>
    <source>
        <strain evidence="2 3">Sa1BUA8</strain>
    </source>
</reference>
<dbReference type="SUPFAM" id="SSF55729">
    <property type="entry name" value="Acyl-CoA N-acyltransferases (Nat)"/>
    <property type="match status" value="1"/>
</dbReference>
<dbReference type="Gene3D" id="3.40.630.30">
    <property type="match status" value="1"/>
</dbReference>
<comment type="caution">
    <text evidence="2">The sequence shown here is derived from an EMBL/GenBank/DDBJ whole genome shotgun (WGS) entry which is preliminary data.</text>
</comment>
<evidence type="ECO:0000313" key="2">
    <source>
        <dbReference type="EMBL" id="MBE7702344.1"/>
    </source>
</evidence>
<protein>
    <submittedName>
        <fullName evidence="2">GNAT family acetyltransferase</fullName>
    </submittedName>
</protein>
<keyword evidence="3" id="KW-1185">Reference proteome</keyword>
<evidence type="ECO:0000313" key="3">
    <source>
        <dbReference type="Proteomes" id="UP000822993"/>
    </source>
</evidence>
<sequence>MKVITTTLQMLRPPDVAPRAVPDGVRLERAVGIRPEYARFLYGLVGGPWFWTDRLGWTRDRWEAELAVPGTELWVLHGEDGPWGYVHLQPVVADDGTHVEIRYLGLAEQAIGRGLGGLLLEHGISAAWSVPGRSDLPPVVRVWVHTCSLDGPAALANYRARGLVVCGTEETDEDVPEQPLGSWVSTGGPVGASATSSGTLG</sequence>
<dbReference type="InterPro" id="IPR016181">
    <property type="entry name" value="Acyl_CoA_acyltransferase"/>
</dbReference>
<proteinExistence type="predicted"/>